<name>A0A7F5R1Z7_AGRPL</name>
<evidence type="ECO:0000256" key="4">
    <source>
        <dbReference type="PIRNR" id="PIRNR036881"/>
    </source>
</evidence>
<gene>
    <name evidence="7" type="primary">LOC108734278</name>
</gene>
<feature type="compositionally biased region" description="Polar residues" evidence="5">
    <location>
        <begin position="373"/>
        <end position="382"/>
    </location>
</feature>
<sequence length="404" mass="45175">MPTTHYQLSKLQSVDRITRLPIVETGWYYAGKVYSKIKTSNSVVHWAIDQAETTIFNVVDSALPAAVLFEGPLQTVDTVLCKSLDIVEERYPSVKLPPEVMYVNAKQYVTNMGKTFAQPVLKRADSMKQIGNTVLVSKYTEFAAETLDGALDVADKYVERYLPGDGSDVTDSKISADDVEAVKAIKTLHHVDRFSRKLQRRLTRRALAEAEAIKEQSTEAIHVLLYVTELIATDPALALEKGKELWASLSQDEPENQAPPENLEQLIVMVTRETARRAVHLVNFTFEELNKLPLLVSTTAQKIFAKNGEAAGSLVKIFHLENVNEFVLESAQLGIKQAAIVFSYFVNILEQWAKLLSNLESSNKRYLQETKHQNQPNTSNFDTLKPPTPKSQQLRASAVVNGID</sequence>
<proteinExistence type="inferred from homology"/>
<dbReference type="Pfam" id="PF03036">
    <property type="entry name" value="Perilipin"/>
    <property type="match status" value="1"/>
</dbReference>
<protein>
    <submittedName>
        <fullName evidence="7">Lipid storage droplets surface-binding protein 1 isoform X1</fullName>
    </submittedName>
</protein>
<dbReference type="OrthoDB" id="376826at2759"/>
<dbReference type="RefSeq" id="XP_025828924.1">
    <property type="nucleotide sequence ID" value="XM_025973139.1"/>
</dbReference>
<keyword evidence="3" id="KW-0551">Lipid droplet</keyword>
<dbReference type="FunCoup" id="A0A7F5R1Z7">
    <property type="interactions" value="1"/>
</dbReference>
<comment type="subcellular location">
    <subcellularLocation>
        <location evidence="1">Lipid droplet</location>
    </subcellularLocation>
</comment>
<dbReference type="GO" id="GO:0019915">
    <property type="term" value="P:lipid storage"/>
    <property type="evidence" value="ECO:0007669"/>
    <property type="project" value="TreeGrafter"/>
</dbReference>
<evidence type="ECO:0000256" key="1">
    <source>
        <dbReference type="ARBA" id="ARBA00004502"/>
    </source>
</evidence>
<dbReference type="InParanoid" id="A0A7F5R1Z7"/>
<evidence type="ECO:0000256" key="3">
    <source>
        <dbReference type="ARBA" id="ARBA00022677"/>
    </source>
</evidence>
<dbReference type="PANTHER" id="PTHR14024">
    <property type="entry name" value="PERILIPIN"/>
    <property type="match status" value="1"/>
</dbReference>
<evidence type="ECO:0000256" key="2">
    <source>
        <dbReference type="ARBA" id="ARBA00006311"/>
    </source>
</evidence>
<evidence type="ECO:0000313" key="7">
    <source>
        <dbReference type="RefSeq" id="XP_025828924.1"/>
    </source>
</evidence>
<dbReference type="GO" id="GO:0005811">
    <property type="term" value="C:lipid droplet"/>
    <property type="evidence" value="ECO:0007669"/>
    <property type="project" value="UniProtKB-SubCell"/>
</dbReference>
<dbReference type="PIRSF" id="PIRSF036881">
    <property type="entry name" value="PAT"/>
    <property type="match status" value="1"/>
</dbReference>
<reference evidence="7" key="1">
    <citation type="submission" date="2025-08" db="UniProtKB">
        <authorList>
            <consortium name="RefSeq"/>
        </authorList>
    </citation>
    <scope>IDENTIFICATION</scope>
    <source>
        <tissue evidence="7">Entire body</tissue>
    </source>
</reference>
<dbReference type="InterPro" id="IPR004279">
    <property type="entry name" value="Perilipin"/>
</dbReference>
<keyword evidence="6" id="KW-1185">Reference proteome</keyword>
<dbReference type="GeneID" id="108734278"/>
<accession>A0A7F5R1Z7</accession>
<dbReference type="GO" id="GO:0010890">
    <property type="term" value="P:positive regulation of triglyceride storage"/>
    <property type="evidence" value="ECO:0007669"/>
    <property type="project" value="TreeGrafter"/>
</dbReference>
<evidence type="ECO:0000313" key="6">
    <source>
        <dbReference type="Proteomes" id="UP000192223"/>
    </source>
</evidence>
<dbReference type="AlphaFoldDB" id="A0A7F5R1Z7"/>
<dbReference type="PANTHER" id="PTHR14024:SF49">
    <property type="entry name" value="LIPID STORAGE DROPLETS SURFACE-BINDING PROTEIN 1"/>
    <property type="match status" value="1"/>
</dbReference>
<feature type="region of interest" description="Disordered" evidence="5">
    <location>
        <begin position="369"/>
        <end position="404"/>
    </location>
</feature>
<dbReference type="Proteomes" id="UP000192223">
    <property type="component" value="Unplaced"/>
</dbReference>
<evidence type="ECO:0000256" key="5">
    <source>
        <dbReference type="SAM" id="MobiDB-lite"/>
    </source>
</evidence>
<comment type="similarity">
    <text evidence="2 4">Belongs to the perilipin family.</text>
</comment>
<dbReference type="GO" id="GO:0005829">
    <property type="term" value="C:cytosol"/>
    <property type="evidence" value="ECO:0007669"/>
    <property type="project" value="TreeGrafter"/>
</dbReference>
<organism evidence="6 7">
    <name type="scientific">Agrilus planipennis</name>
    <name type="common">Emerald ash borer</name>
    <name type="synonym">Agrilus marcopoli</name>
    <dbReference type="NCBI Taxonomy" id="224129"/>
    <lineage>
        <taxon>Eukaryota</taxon>
        <taxon>Metazoa</taxon>
        <taxon>Ecdysozoa</taxon>
        <taxon>Arthropoda</taxon>
        <taxon>Hexapoda</taxon>
        <taxon>Insecta</taxon>
        <taxon>Pterygota</taxon>
        <taxon>Neoptera</taxon>
        <taxon>Endopterygota</taxon>
        <taxon>Coleoptera</taxon>
        <taxon>Polyphaga</taxon>
        <taxon>Elateriformia</taxon>
        <taxon>Buprestoidea</taxon>
        <taxon>Buprestidae</taxon>
        <taxon>Agrilinae</taxon>
        <taxon>Agrilus</taxon>
    </lineage>
</organism>